<evidence type="ECO:0000313" key="1">
    <source>
        <dbReference type="EMBL" id="KAF4632929.1"/>
    </source>
</evidence>
<dbReference type="Proteomes" id="UP000566819">
    <property type="component" value="Unassembled WGS sequence"/>
</dbReference>
<dbReference type="AlphaFoldDB" id="A0A8H4RMY0"/>
<accession>A0A8H4RMY0</accession>
<keyword evidence="2" id="KW-1185">Reference proteome</keyword>
<proteinExistence type="predicted"/>
<gene>
    <name evidence="1" type="ORF">G7Y89_g5193</name>
</gene>
<evidence type="ECO:0000313" key="2">
    <source>
        <dbReference type="Proteomes" id="UP000566819"/>
    </source>
</evidence>
<comment type="caution">
    <text evidence="1">The sequence shown here is derived from an EMBL/GenBank/DDBJ whole genome shotgun (WGS) entry which is preliminary data.</text>
</comment>
<sequence length="238" mass="27670">MSQPKPISRHGEIATVNCLSRDQYLDLQAWYQQDPASTRPVDDQYSDSVSDLQWNADLNDNQDSGYFDPAYYLVLRRGISNRGDAPSSPPPKSPLPARSGKGYVGQFPVIMSKFHQSRSSRFPRATEADITKAWNRRLIIISERFPRTPDFWILHRTDLATWKTLWDINVDHFPVPADQVPTEEEARTYRSPRKASESLTWWTLQKVLEEEHLALKRTQLENERLWKGLTDLELKMKK</sequence>
<dbReference type="EMBL" id="JAAMPI010000304">
    <property type="protein sequence ID" value="KAF4632929.1"/>
    <property type="molecule type" value="Genomic_DNA"/>
</dbReference>
<name>A0A8H4RMY0_9HELO</name>
<protein>
    <submittedName>
        <fullName evidence="1">Uncharacterized protein</fullName>
    </submittedName>
</protein>
<reference evidence="1 2" key="1">
    <citation type="submission" date="2020-03" db="EMBL/GenBank/DDBJ databases">
        <title>Draft Genome Sequence of Cudoniella acicularis.</title>
        <authorList>
            <person name="Buettner E."/>
            <person name="Kellner H."/>
        </authorList>
    </citation>
    <scope>NUCLEOTIDE SEQUENCE [LARGE SCALE GENOMIC DNA]</scope>
    <source>
        <strain evidence="1 2">DSM 108380</strain>
    </source>
</reference>
<organism evidence="1 2">
    <name type="scientific">Cudoniella acicularis</name>
    <dbReference type="NCBI Taxonomy" id="354080"/>
    <lineage>
        <taxon>Eukaryota</taxon>
        <taxon>Fungi</taxon>
        <taxon>Dikarya</taxon>
        <taxon>Ascomycota</taxon>
        <taxon>Pezizomycotina</taxon>
        <taxon>Leotiomycetes</taxon>
        <taxon>Helotiales</taxon>
        <taxon>Tricladiaceae</taxon>
        <taxon>Cudoniella</taxon>
    </lineage>
</organism>